<dbReference type="InterPro" id="IPR006849">
    <property type="entry name" value="Elp1"/>
</dbReference>
<organism evidence="12">
    <name type="scientific">Aphanomyces astaci</name>
    <name type="common">Crayfish plague agent</name>
    <dbReference type="NCBI Taxonomy" id="112090"/>
    <lineage>
        <taxon>Eukaryota</taxon>
        <taxon>Sar</taxon>
        <taxon>Stramenopiles</taxon>
        <taxon>Oomycota</taxon>
        <taxon>Saprolegniomycetes</taxon>
        <taxon>Saprolegniales</taxon>
        <taxon>Verrucalvaceae</taxon>
        <taxon>Aphanomyces</taxon>
    </lineage>
</organism>
<feature type="domain" description="ELP1 N-terminal second beta-propeller" evidence="8">
    <location>
        <begin position="344"/>
        <end position="511"/>
    </location>
</feature>
<comment type="subcellular location">
    <subcellularLocation>
        <location evidence="5">Cytoplasm</location>
    </subcellularLocation>
    <subcellularLocation>
        <location evidence="5">Nucleus</location>
    </subcellularLocation>
</comment>
<dbReference type="InterPro" id="IPR056169">
    <property type="entry name" value="HB_ELP1"/>
</dbReference>
<dbReference type="PANTHER" id="PTHR12747:SF0">
    <property type="entry name" value="ELONGATOR COMPLEX PROTEIN 1"/>
    <property type="match status" value="1"/>
</dbReference>
<protein>
    <recommendedName>
        <fullName evidence="5">Elongator complex protein 1</fullName>
    </recommendedName>
</protein>
<dbReference type="STRING" id="112090.W4GD28"/>
<evidence type="ECO:0000256" key="6">
    <source>
        <dbReference type="SAM" id="MobiDB-lite"/>
    </source>
</evidence>
<dbReference type="PIRSF" id="PIRSF017233">
    <property type="entry name" value="IKAP"/>
    <property type="match status" value="1"/>
</dbReference>
<dbReference type="AlphaFoldDB" id="W4GD28"/>
<evidence type="ECO:0000256" key="3">
    <source>
        <dbReference type="ARBA" id="ARBA00022490"/>
    </source>
</evidence>
<dbReference type="GO" id="GO:0033588">
    <property type="term" value="C:elongator holoenzyme complex"/>
    <property type="evidence" value="ECO:0007669"/>
    <property type="project" value="InterPro"/>
</dbReference>
<comment type="pathway">
    <text evidence="1">tRNA modification; 5-methoxycarbonylmethyl-2-thiouridine-tRNA biosynthesis.</text>
</comment>
<dbReference type="Pfam" id="PF23797">
    <property type="entry name" value="Beta-prop_ELP1_2nd"/>
    <property type="match status" value="1"/>
</dbReference>
<evidence type="ECO:0000259" key="7">
    <source>
        <dbReference type="Pfam" id="PF04762"/>
    </source>
</evidence>
<keyword evidence="3 5" id="KW-0963">Cytoplasm</keyword>
<sequence length="1205" mass="132987">MRNLVVLAERSHVLPAPSSSSASQWVDMSFDPAEERMWCLSSAGYLVGVVDGDVVVEVDLPSQPDWTWCAYHAELDIVVCASQSGALVSVHCPDQHVDVIGHFDFGIRGMRWSPKDEQVALVTGDGQFLTLSTTWNVMHESPCSSCAIDGLVQLSWRADGKFVSIQGPFSLHATLSLQVWAVDNAVWTLHAQGRHEDKSELALQGQGLHWSPNHALIASSEVFKNQLHVAFFETNGLRHGEMALTVDASASVTHISWNLASDVLAVVTSTSSSGSSPSSTLQLWTRRNYHWYLKHTREYESPVSALQWDLEQPYVVRVLCSTGDCHVLSVMWKVASNAHGHVAVIDGCHVNVTLCDRALVPPPMSAARVQFAHAINEVLVLADGSIVAQDFRGNWSRSQQLHAPPQAIPLTLKDGRSVDTMALRYVQVVDTSTIAGISTLYASQVVTMNVETGTLETTDYHEVVSTISNDGCHIQLSQSKAIWPQGVVQLSNGHTLWTEWEVVQCSTVVVQLAQTKLFVNNTLLHASVASFHVIPTLGYLALTTLGAKSEFRLYPLDALRQGTFVPEHTRPMERGATVVTSAHTTVVLQMERGNVEAIAPRPLLLALLQSKLVAHEFASALELCRKHRIDMNVLVDFDPTSFLSHLPQWIQAIPKRVRIDRLCLFITTVHPTDVCATKFPSLAGLNLLTETWDKVTRVCRAIRSTLVELDPDFYLLPLLTCDAKLLELDTALLRLQSLHGQNPTGAQHGLKHLTFLVDVDQLYDVALGLYDLPLTLLVAKHTQRDPKEYTSQLSAFQALEASHSSSYLRYAIDMSLHRYELALRHLHAAGPSYHSECVELVKSHHLYDVGLTLFPSASLLRTPIVSAYGRHLTAQAKYTQAGYTFLSIRAFEDAIEAFKRAQEWHMALALVPQVPSFNMASVAYALAEELVNRNELKDAARIYIEYCQDVDEGIATLLLGRYYADALHMALLHNRSDLVETDVHPAVEQAAVDVEEEYEAKLESFQTHWTRLTTLRDQIRLFRLHGIDGKAAADDDDGAKDSASSAAASALSQSSSVSSVGSHNSNRDIKFGSLSVTSLAITSSYNHGRASTTSSTSPSSTMKKKMPRRFRRCKIQQGSAEEDAYVLQSLVAAVPSADDLGHVRRVMQVLLYFGHVQQVTSIQRTIQRCLTHMAAHPLPPPVHGDAVPFDVPPVDESWLVLPLSM</sequence>
<evidence type="ECO:0000256" key="4">
    <source>
        <dbReference type="ARBA" id="ARBA00022694"/>
    </source>
</evidence>
<evidence type="ECO:0000256" key="5">
    <source>
        <dbReference type="PIRNR" id="PIRNR017233"/>
    </source>
</evidence>
<feature type="domain" description="ELP1 three-helical bundle" evidence="11">
    <location>
        <begin position="977"/>
        <end position="1067"/>
    </location>
</feature>
<feature type="region of interest" description="Disordered" evidence="6">
    <location>
        <begin position="1087"/>
        <end position="1109"/>
    </location>
</feature>
<feature type="domain" description="ELP1 alpha-solenoid" evidence="10">
    <location>
        <begin position="601"/>
        <end position="791"/>
    </location>
</feature>
<evidence type="ECO:0000259" key="11">
    <source>
        <dbReference type="Pfam" id="PF23936"/>
    </source>
</evidence>
<dbReference type="SUPFAM" id="SSF69322">
    <property type="entry name" value="Tricorn protease domain 2"/>
    <property type="match status" value="1"/>
</dbReference>
<dbReference type="OrthoDB" id="40048at2759"/>
<evidence type="ECO:0000256" key="2">
    <source>
        <dbReference type="ARBA" id="ARBA00006086"/>
    </source>
</evidence>
<dbReference type="Pfam" id="PF23878">
    <property type="entry name" value="TPR_ELP1"/>
    <property type="match status" value="1"/>
</dbReference>
<keyword evidence="5" id="KW-0539">Nucleus</keyword>
<dbReference type="GeneID" id="20810499"/>
<dbReference type="RefSeq" id="XP_009832692.1">
    <property type="nucleotide sequence ID" value="XM_009834390.1"/>
</dbReference>
<dbReference type="UniPathway" id="UPA00988"/>
<keyword evidence="4" id="KW-0819">tRNA processing</keyword>
<dbReference type="InterPro" id="IPR056166">
    <property type="entry name" value="TPR_ELP1"/>
</dbReference>
<dbReference type="InterPro" id="IPR056167">
    <property type="entry name" value="A-sol_ELP1"/>
</dbReference>
<dbReference type="Pfam" id="PF23925">
    <property type="entry name" value="A-sol_ELP1"/>
    <property type="match status" value="1"/>
</dbReference>
<dbReference type="Pfam" id="PF04762">
    <property type="entry name" value="Beta-prop_ELP1_1st"/>
    <property type="match status" value="2"/>
</dbReference>
<dbReference type="GO" id="GO:0005634">
    <property type="term" value="C:nucleus"/>
    <property type="evidence" value="ECO:0007669"/>
    <property type="project" value="UniProtKB-SubCell"/>
</dbReference>
<comment type="function">
    <text evidence="5">Component of the elongator complex which is required for multiple tRNA modifications, including mcm5U (5-methoxycarbonylmethyl uridine), mcm5s2U (5-methoxycarbonylmethyl-2-thiouridine), and ncm5U (5-carbamoylmethyl uridine). The elongator complex catalyzes formation of carboxymethyluridine in the wobble base at position 34 in tRNAs.</text>
</comment>
<feature type="domain" description="ELP1 TPR" evidence="9">
    <location>
        <begin position="807"/>
        <end position="966"/>
    </location>
</feature>
<evidence type="ECO:0000259" key="9">
    <source>
        <dbReference type="Pfam" id="PF23878"/>
    </source>
</evidence>
<dbReference type="GO" id="GO:0002926">
    <property type="term" value="P:tRNA wobble base 5-methoxycarbonylmethyl-2-thiouridinylation"/>
    <property type="evidence" value="ECO:0007669"/>
    <property type="project" value="TreeGrafter"/>
</dbReference>
<dbReference type="EMBL" id="KI913132">
    <property type="protein sequence ID" value="ETV77582.1"/>
    <property type="molecule type" value="Genomic_DNA"/>
</dbReference>
<gene>
    <name evidence="12" type="ORF">H257_08503</name>
</gene>
<name>W4GD28_APHAT</name>
<dbReference type="InterPro" id="IPR056164">
    <property type="entry name" value="Beta-prop_ELP1_1st"/>
</dbReference>
<comment type="similarity">
    <text evidence="2 5">Belongs to the ELP1/IKA1 family.</text>
</comment>
<feature type="domain" description="ELP1 first N-terminal beta-propeller" evidence="7">
    <location>
        <begin position="1"/>
        <end position="142"/>
    </location>
</feature>
<evidence type="ECO:0000256" key="1">
    <source>
        <dbReference type="ARBA" id="ARBA00005043"/>
    </source>
</evidence>
<dbReference type="VEuPathDB" id="FungiDB:H257_08503"/>
<accession>W4GD28</accession>
<evidence type="ECO:0000259" key="8">
    <source>
        <dbReference type="Pfam" id="PF23797"/>
    </source>
</evidence>
<proteinExistence type="inferred from homology"/>
<dbReference type="InterPro" id="IPR056165">
    <property type="entry name" value="Beta-prop_ELP1_2nd"/>
</dbReference>
<feature type="compositionally biased region" description="Low complexity" evidence="6">
    <location>
        <begin position="1091"/>
        <end position="1101"/>
    </location>
</feature>
<dbReference type="GO" id="GO:0000049">
    <property type="term" value="F:tRNA binding"/>
    <property type="evidence" value="ECO:0007669"/>
    <property type="project" value="TreeGrafter"/>
</dbReference>
<evidence type="ECO:0000313" key="12">
    <source>
        <dbReference type="EMBL" id="ETV77582.1"/>
    </source>
</evidence>
<feature type="domain" description="ELP1 first N-terminal beta-propeller" evidence="7">
    <location>
        <begin position="149"/>
        <end position="310"/>
    </location>
</feature>
<dbReference type="GO" id="GO:0005829">
    <property type="term" value="C:cytosol"/>
    <property type="evidence" value="ECO:0007669"/>
    <property type="project" value="TreeGrafter"/>
</dbReference>
<evidence type="ECO:0000259" key="10">
    <source>
        <dbReference type="Pfam" id="PF23925"/>
    </source>
</evidence>
<reference evidence="12" key="1">
    <citation type="submission" date="2013-12" db="EMBL/GenBank/DDBJ databases">
        <title>The Genome Sequence of Aphanomyces astaci APO3.</title>
        <authorList>
            <consortium name="The Broad Institute Genomics Platform"/>
            <person name="Russ C."/>
            <person name="Tyler B."/>
            <person name="van West P."/>
            <person name="Dieguez-Uribeondo J."/>
            <person name="Young S.K."/>
            <person name="Zeng Q."/>
            <person name="Gargeya S."/>
            <person name="Fitzgerald M."/>
            <person name="Abouelleil A."/>
            <person name="Alvarado L."/>
            <person name="Chapman S.B."/>
            <person name="Gainer-Dewar J."/>
            <person name="Goldberg J."/>
            <person name="Griggs A."/>
            <person name="Gujja S."/>
            <person name="Hansen M."/>
            <person name="Howarth C."/>
            <person name="Imamovic A."/>
            <person name="Ireland A."/>
            <person name="Larimer J."/>
            <person name="McCowan C."/>
            <person name="Murphy C."/>
            <person name="Pearson M."/>
            <person name="Poon T.W."/>
            <person name="Priest M."/>
            <person name="Roberts A."/>
            <person name="Saif S."/>
            <person name="Shea T."/>
            <person name="Sykes S."/>
            <person name="Wortman J."/>
            <person name="Nusbaum C."/>
            <person name="Birren B."/>
        </authorList>
    </citation>
    <scope>NUCLEOTIDE SEQUENCE [LARGE SCALE GENOMIC DNA]</scope>
    <source>
        <strain evidence="12">APO3</strain>
    </source>
</reference>
<dbReference type="PANTHER" id="PTHR12747">
    <property type="entry name" value="ELONGATOR COMPLEX PROTEIN 1"/>
    <property type="match status" value="1"/>
</dbReference>
<dbReference type="Pfam" id="PF23936">
    <property type="entry name" value="HB_ELP1"/>
    <property type="match status" value="1"/>
</dbReference>